<keyword evidence="1" id="KW-0472">Membrane</keyword>
<sequence length="162" mass="16500">MAPIVDLEISRDDVLGVLPNSDVMLKFLNNPRNFVLGAILSALLEGIFGIMTAILNGIIVVLAGTQPAVFDGATEEQIGMADLPVAIANAVIGSARPAGDAILSGIESLNEPIFNLAGAAGVAGPIVIAAIVVAEVIVVVLLLERVVYIIIDVIPGGGGLIK</sequence>
<feature type="transmembrane region" description="Helical" evidence="1">
    <location>
        <begin position="113"/>
        <end position="143"/>
    </location>
</feature>
<name>M0IYK4_HALVA</name>
<evidence type="ECO:0000256" key="1">
    <source>
        <dbReference type="SAM" id="Phobius"/>
    </source>
</evidence>
<evidence type="ECO:0000313" key="2">
    <source>
        <dbReference type="EMBL" id="EMA01816.1"/>
    </source>
</evidence>
<keyword evidence="3" id="KW-1185">Reference proteome</keyword>
<dbReference type="Proteomes" id="UP000011534">
    <property type="component" value="Unassembled WGS sequence"/>
</dbReference>
<keyword evidence="1" id="KW-0812">Transmembrane</keyword>
<dbReference type="AlphaFoldDB" id="M0IYK4"/>
<gene>
    <name evidence="2" type="ORF">C437_15391</name>
</gene>
<proteinExistence type="predicted"/>
<keyword evidence="1" id="KW-1133">Transmembrane helix</keyword>
<accession>M0IYK4</accession>
<dbReference type="RefSeq" id="WP_004517852.1">
    <property type="nucleotide sequence ID" value="NZ_AOLQ01000065.1"/>
</dbReference>
<protein>
    <submittedName>
        <fullName evidence="2">Uncharacterized protein</fullName>
    </submittedName>
</protein>
<reference evidence="2 3" key="1">
    <citation type="journal article" date="2014" name="PLoS Genet.">
        <title>Phylogenetically driven sequencing of extremely halophilic archaea reveals strategies for static and dynamic osmo-response.</title>
        <authorList>
            <person name="Becker E.A."/>
            <person name="Seitzer P.M."/>
            <person name="Tritt A."/>
            <person name="Larsen D."/>
            <person name="Krusor M."/>
            <person name="Yao A.I."/>
            <person name="Wu D."/>
            <person name="Madern D."/>
            <person name="Eisen J.A."/>
            <person name="Darling A.E."/>
            <person name="Facciotti M.T."/>
        </authorList>
    </citation>
    <scope>NUCLEOTIDE SEQUENCE [LARGE SCALE GENOMIC DNA]</scope>
    <source>
        <strain evidence="2 3">ATCC 29715</strain>
    </source>
</reference>
<organism evidence="2 3">
    <name type="scientific">Haloarcula vallismortis ATCC 29715</name>
    <dbReference type="NCBI Taxonomy" id="662477"/>
    <lineage>
        <taxon>Archaea</taxon>
        <taxon>Methanobacteriati</taxon>
        <taxon>Methanobacteriota</taxon>
        <taxon>Stenosarchaea group</taxon>
        <taxon>Halobacteria</taxon>
        <taxon>Halobacteriales</taxon>
        <taxon>Haloarculaceae</taxon>
        <taxon>Haloarcula</taxon>
    </lineage>
</organism>
<feature type="transmembrane region" description="Helical" evidence="1">
    <location>
        <begin position="34"/>
        <end position="63"/>
    </location>
</feature>
<evidence type="ECO:0000313" key="3">
    <source>
        <dbReference type="Proteomes" id="UP000011534"/>
    </source>
</evidence>
<dbReference type="EMBL" id="AOLQ01000065">
    <property type="protein sequence ID" value="EMA01816.1"/>
    <property type="molecule type" value="Genomic_DNA"/>
</dbReference>
<dbReference type="PATRIC" id="fig|662477.6.peg.3000"/>
<comment type="caution">
    <text evidence="2">The sequence shown here is derived from an EMBL/GenBank/DDBJ whole genome shotgun (WGS) entry which is preliminary data.</text>
</comment>